<feature type="signal peptide" evidence="1">
    <location>
        <begin position="1"/>
        <end position="23"/>
    </location>
</feature>
<dbReference type="EMBL" id="ABLOKC030000024">
    <property type="protein sequence ID" value="EML1473094.1"/>
    <property type="molecule type" value="Genomic_DNA"/>
</dbReference>
<gene>
    <name evidence="2" type="ORF">QEG54_003884</name>
    <name evidence="3" type="ORF">RBJ30_11885</name>
</gene>
<reference evidence="2" key="2">
    <citation type="submission" date="2024-02" db="EMBL/GenBank/DDBJ databases">
        <authorList>
            <consortium name="Clinical and Environmental Microbiology Branch: Whole genome sequencing antimicrobial resistance pathogens in the healthcare setting"/>
        </authorList>
    </citation>
    <scope>NUCLEOTIDE SEQUENCE</scope>
    <source>
        <strain evidence="2">2021DK-00143</strain>
    </source>
</reference>
<proteinExistence type="predicted"/>
<organism evidence="2">
    <name type="scientific">Pluralibacter gergoviae</name>
    <name type="common">Enterobacter gergoviae</name>
    <dbReference type="NCBI Taxonomy" id="61647"/>
    <lineage>
        <taxon>Bacteria</taxon>
        <taxon>Pseudomonadati</taxon>
        <taxon>Pseudomonadota</taxon>
        <taxon>Gammaproteobacteria</taxon>
        <taxon>Enterobacterales</taxon>
        <taxon>Enterobacteriaceae</taxon>
        <taxon>Pluralibacter</taxon>
    </lineage>
</organism>
<dbReference type="PROSITE" id="PS51257">
    <property type="entry name" value="PROKAR_LIPOPROTEIN"/>
    <property type="match status" value="1"/>
</dbReference>
<accession>A0AAI9DNP0</accession>
<evidence type="ECO:0000256" key="1">
    <source>
        <dbReference type="SAM" id="SignalP"/>
    </source>
</evidence>
<evidence type="ECO:0000313" key="2">
    <source>
        <dbReference type="EMBL" id="EML1473094.1"/>
    </source>
</evidence>
<dbReference type="EMBL" id="JAVDNV010000007">
    <property type="protein sequence ID" value="MDQ2309792.1"/>
    <property type="molecule type" value="Genomic_DNA"/>
</dbReference>
<feature type="chain" id="PRO_5042789909" description="Lipoprotein" evidence="1">
    <location>
        <begin position="24"/>
        <end position="165"/>
    </location>
</feature>
<sequence>MNYRVLKPAAAALLLASSLSSCAGYHTWKGISYMMDEDKALTAETAKYRQGEWKKSAATDAEAAQVQTQFRRGYLKDVAKLFDKFGASDAVTSAIADAKGDVNIKFGKTWRYSQGDSRYYCSTFLVLDQDGQNRAKNVVTPFFVESDRDPNMANTTATLVKPLCH</sequence>
<evidence type="ECO:0000313" key="3">
    <source>
        <dbReference type="EMBL" id="MDQ2309792.1"/>
    </source>
</evidence>
<keyword evidence="1" id="KW-0732">Signal</keyword>
<protein>
    <recommendedName>
        <fullName evidence="4">Lipoprotein</fullName>
    </recommendedName>
</protein>
<dbReference type="AlphaFoldDB" id="A0AAI9DNP0"/>
<comment type="caution">
    <text evidence="2">The sequence shown here is derived from an EMBL/GenBank/DDBJ whole genome shotgun (WGS) entry which is preliminary data.</text>
</comment>
<dbReference type="RefSeq" id="WP_048286274.1">
    <property type="nucleotide sequence ID" value="NZ_CACVCI010000001.1"/>
</dbReference>
<dbReference type="Proteomes" id="UP001236270">
    <property type="component" value="Unassembled WGS sequence"/>
</dbReference>
<reference evidence="3" key="1">
    <citation type="submission" date="2023-08" db="EMBL/GenBank/DDBJ databases">
        <title>WGS of pathogenic bacterial species, Los Angeles County Public Health Laboratories.</title>
        <authorList>
            <person name="Garrigues J.M."/>
            <person name="Green N.M."/>
        </authorList>
    </citation>
    <scope>NUCLEOTIDE SEQUENCE</scope>
    <source>
        <strain evidence="3">LACPHL-BACT-2023-00068</strain>
    </source>
</reference>
<dbReference type="GeneID" id="61383082"/>
<evidence type="ECO:0008006" key="4">
    <source>
        <dbReference type="Google" id="ProtNLM"/>
    </source>
</evidence>
<name>A0AAI9DNP0_PLUGE</name>